<protein>
    <submittedName>
        <fullName evidence="1">Uncharacterized protein</fullName>
    </submittedName>
</protein>
<dbReference type="AlphaFoldDB" id="A0A4Y2RWL5"/>
<dbReference type="Proteomes" id="UP000499080">
    <property type="component" value="Unassembled WGS sequence"/>
</dbReference>
<organism evidence="1 2">
    <name type="scientific">Araneus ventricosus</name>
    <name type="common">Orbweaver spider</name>
    <name type="synonym">Epeira ventricosa</name>
    <dbReference type="NCBI Taxonomy" id="182803"/>
    <lineage>
        <taxon>Eukaryota</taxon>
        <taxon>Metazoa</taxon>
        <taxon>Ecdysozoa</taxon>
        <taxon>Arthropoda</taxon>
        <taxon>Chelicerata</taxon>
        <taxon>Arachnida</taxon>
        <taxon>Araneae</taxon>
        <taxon>Araneomorphae</taxon>
        <taxon>Entelegynae</taxon>
        <taxon>Araneoidea</taxon>
        <taxon>Araneidae</taxon>
        <taxon>Araneus</taxon>
    </lineage>
</organism>
<comment type="caution">
    <text evidence="1">The sequence shown here is derived from an EMBL/GenBank/DDBJ whole genome shotgun (WGS) entry which is preliminary data.</text>
</comment>
<evidence type="ECO:0000313" key="1">
    <source>
        <dbReference type="EMBL" id="GBN79786.1"/>
    </source>
</evidence>
<keyword evidence="2" id="KW-1185">Reference proteome</keyword>
<evidence type="ECO:0000313" key="2">
    <source>
        <dbReference type="Proteomes" id="UP000499080"/>
    </source>
</evidence>
<gene>
    <name evidence="1" type="ORF">AVEN_56283_1</name>
</gene>
<accession>A0A4Y2RWL5</accession>
<reference evidence="1 2" key="1">
    <citation type="journal article" date="2019" name="Sci. Rep.">
        <title>Orb-weaving spider Araneus ventricosus genome elucidates the spidroin gene catalogue.</title>
        <authorList>
            <person name="Kono N."/>
            <person name="Nakamura H."/>
            <person name="Ohtoshi R."/>
            <person name="Moran D.A.P."/>
            <person name="Shinohara A."/>
            <person name="Yoshida Y."/>
            <person name="Fujiwara M."/>
            <person name="Mori M."/>
            <person name="Tomita M."/>
            <person name="Arakawa K."/>
        </authorList>
    </citation>
    <scope>NUCLEOTIDE SEQUENCE [LARGE SCALE GENOMIC DNA]</scope>
</reference>
<name>A0A4Y2RWL5_ARAVE</name>
<sequence>MRCFGDFSLCSYLCSAGLERPERLWRGFRLDFFPHRLAFGSTHFRVNLVSIFHSHVHLKTIFKPVIHDRSAFKSRGGTPHHFNFYLIYLGTSFMATLFHANPSAMGHSDNLLRLPAAKTRILERESLAPIQVSIPVAFQHLCPGSPNRAIGYPN</sequence>
<dbReference type="EMBL" id="BGPR01018662">
    <property type="protein sequence ID" value="GBN79786.1"/>
    <property type="molecule type" value="Genomic_DNA"/>
</dbReference>
<proteinExistence type="predicted"/>